<dbReference type="FunFam" id="1.10.10.60:FF:000002">
    <property type="entry name" value="Myb family transcription factor"/>
    <property type="match status" value="1"/>
</dbReference>
<dbReference type="OrthoDB" id="551907at2759"/>
<protein>
    <submittedName>
        <fullName evidence="6">Myb family transcription factor</fullName>
    </submittedName>
</protein>
<dbReference type="Pfam" id="PF00249">
    <property type="entry name" value="Myb_DNA-binding"/>
    <property type="match status" value="1"/>
</dbReference>
<evidence type="ECO:0000313" key="6">
    <source>
        <dbReference type="EMBL" id="KAF5192938.1"/>
    </source>
</evidence>
<dbReference type="InterPro" id="IPR046955">
    <property type="entry name" value="PHR1-like"/>
</dbReference>
<sequence>MVGATEEVGSKMKDGTVSSDDDDSTKKSLEKIEDKEDEVDQVEQPKNGSSSSNSTVEENERNKSSTGVRQYVRSKTPRLRWTPDLHLRFVHAVERLGGQERATPKQVLQMMSIKGLSIAHVKSHLQMFRSKKIDDQGQVINDRRHLMGSWDHNIHNPRQLDHMLQGFTQRLASNYSDASWTTCHMNLVHSLCQGRENTVRDRLGYYASLAERNFGSSSSSERKTTLSSNFIVRNEPNSMITSQLQLDEHFQQRYLQQSCQPLIKERLKESSYISQVHQRREHVKSYLNNDTTICRISQEEGNMVTTKRKVEDCDLDLNLSLNVRPVKSSNWPKGLGEEDADDINLSLSLFPPSNKKGKSCIDLNNLQAE</sequence>
<keyword evidence="2" id="KW-0804">Transcription</keyword>
<comment type="caution">
    <text evidence="6">The sequence shown here is derived from an EMBL/GenBank/DDBJ whole genome shotgun (WGS) entry which is preliminary data.</text>
</comment>
<reference evidence="6 7" key="1">
    <citation type="submission" date="2020-06" db="EMBL/GenBank/DDBJ databases">
        <title>Transcriptomic and genomic resources for Thalictrum thalictroides and T. hernandezii: Facilitating candidate gene discovery in an emerging model plant lineage.</title>
        <authorList>
            <person name="Arias T."/>
            <person name="Riano-Pachon D.M."/>
            <person name="Di Stilio V.S."/>
        </authorList>
    </citation>
    <scope>NUCLEOTIDE SEQUENCE [LARGE SCALE GENOMIC DNA]</scope>
    <source>
        <strain evidence="7">cv. WT478/WT964</strain>
        <tissue evidence="6">Leaves</tissue>
    </source>
</reference>
<gene>
    <name evidence="6" type="ORF">FRX31_017470</name>
</gene>
<keyword evidence="1" id="KW-0805">Transcription regulation</keyword>
<keyword evidence="3" id="KW-0539">Nucleus</keyword>
<feature type="region of interest" description="Disordered" evidence="4">
    <location>
        <begin position="1"/>
        <end position="75"/>
    </location>
</feature>
<organism evidence="6 7">
    <name type="scientific">Thalictrum thalictroides</name>
    <name type="common">Rue-anemone</name>
    <name type="synonym">Anemone thalictroides</name>
    <dbReference type="NCBI Taxonomy" id="46969"/>
    <lineage>
        <taxon>Eukaryota</taxon>
        <taxon>Viridiplantae</taxon>
        <taxon>Streptophyta</taxon>
        <taxon>Embryophyta</taxon>
        <taxon>Tracheophyta</taxon>
        <taxon>Spermatophyta</taxon>
        <taxon>Magnoliopsida</taxon>
        <taxon>Ranunculales</taxon>
        <taxon>Ranunculaceae</taxon>
        <taxon>Thalictroideae</taxon>
        <taxon>Thalictrum</taxon>
    </lineage>
</organism>
<name>A0A7J6W7Y7_THATH</name>
<dbReference type="SUPFAM" id="SSF46689">
    <property type="entry name" value="Homeodomain-like"/>
    <property type="match status" value="1"/>
</dbReference>
<evidence type="ECO:0000256" key="1">
    <source>
        <dbReference type="ARBA" id="ARBA00023015"/>
    </source>
</evidence>
<keyword evidence="7" id="KW-1185">Reference proteome</keyword>
<dbReference type="GO" id="GO:0003677">
    <property type="term" value="F:DNA binding"/>
    <property type="evidence" value="ECO:0007669"/>
    <property type="project" value="InterPro"/>
</dbReference>
<dbReference type="PANTHER" id="PTHR31314">
    <property type="entry name" value="MYB FAMILY TRANSCRIPTION FACTOR PHL7-LIKE"/>
    <property type="match status" value="1"/>
</dbReference>
<dbReference type="Proteomes" id="UP000554482">
    <property type="component" value="Unassembled WGS sequence"/>
</dbReference>
<dbReference type="InterPro" id="IPR017930">
    <property type="entry name" value="Myb_dom"/>
</dbReference>
<feature type="compositionally biased region" description="Basic and acidic residues" evidence="4">
    <location>
        <begin position="24"/>
        <end position="34"/>
    </location>
</feature>
<dbReference type="InterPro" id="IPR006447">
    <property type="entry name" value="Myb_dom_plants"/>
</dbReference>
<dbReference type="InterPro" id="IPR009057">
    <property type="entry name" value="Homeodomain-like_sf"/>
</dbReference>
<dbReference type="Gene3D" id="1.10.10.60">
    <property type="entry name" value="Homeodomain-like"/>
    <property type="match status" value="1"/>
</dbReference>
<dbReference type="AlphaFoldDB" id="A0A7J6W7Y7"/>
<proteinExistence type="predicted"/>
<dbReference type="InterPro" id="IPR001005">
    <property type="entry name" value="SANT/Myb"/>
</dbReference>
<evidence type="ECO:0000256" key="2">
    <source>
        <dbReference type="ARBA" id="ARBA00023163"/>
    </source>
</evidence>
<feature type="compositionally biased region" description="Low complexity" evidence="4">
    <location>
        <begin position="42"/>
        <end position="56"/>
    </location>
</feature>
<evidence type="ECO:0000256" key="3">
    <source>
        <dbReference type="ARBA" id="ARBA00023242"/>
    </source>
</evidence>
<dbReference type="EMBL" id="JABWDY010020715">
    <property type="protein sequence ID" value="KAF5192938.1"/>
    <property type="molecule type" value="Genomic_DNA"/>
</dbReference>
<dbReference type="NCBIfam" id="TIGR01557">
    <property type="entry name" value="myb_SHAQKYF"/>
    <property type="match status" value="1"/>
</dbReference>
<evidence type="ECO:0000259" key="5">
    <source>
        <dbReference type="PROSITE" id="PS51294"/>
    </source>
</evidence>
<evidence type="ECO:0000256" key="4">
    <source>
        <dbReference type="SAM" id="MobiDB-lite"/>
    </source>
</evidence>
<dbReference type="PANTHER" id="PTHR31314:SF175">
    <property type="entry name" value="HTH MYB-TYPE DOMAIN-CONTAINING PROTEIN"/>
    <property type="match status" value="1"/>
</dbReference>
<dbReference type="PROSITE" id="PS51294">
    <property type="entry name" value="HTH_MYB"/>
    <property type="match status" value="1"/>
</dbReference>
<dbReference type="GO" id="GO:0003700">
    <property type="term" value="F:DNA-binding transcription factor activity"/>
    <property type="evidence" value="ECO:0007669"/>
    <property type="project" value="InterPro"/>
</dbReference>
<accession>A0A7J6W7Y7</accession>
<feature type="domain" description="HTH myb-type" evidence="5">
    <location>
        <begin position="73"/>
        <end position="133"/>
    </location>
</feature>
<evidence type="ECO:0000313" key="7">
    <source>
        <dbReference type="Proteomes" id="UP000554482"/>
    </source>
</evidence>